<dbReference type="EMBL" id="JBGOGF010000001">
    <property type="protein sequence ID" value="MFA1770225.1"/>
    <property type="molecule type" value="Genomic_DNA"/>
</dbReference>
<dbReference type="Proteomes" id="UP001570846">
    <property type="component" value="Unassembled WGS sequence"/>
</dbReference>
<reference evidence="1 3" key="1">
    <citation type="submission" date="2019-07" db="EMBL/GenBank/DDBJ databases">
        <authorList>
            <person name="Qu J.-H."/>
        </authorList>
    </citation>
    <scope>NUCLEOTIDE SEQUENCE [LARGE SCALE GENOMIC DNA]</scope>
    <source>
        <strain evidence="1 3">MDT1-10-3</strain>
    </source>
</reference>
<reference evidence="1 3" key="2">
    <citation type="submission" date="2019-09" db="EMBL/GenBank/DDBJ databases">
        <title>A bacterium isolated from glacier soil.</title>
        <authorList>
            <person name="Liu Q."/>
        </authorList>
    </citation>
    <scope>NUCLEOTIDE SEQUENCE [LARGE SCALE GENOMIC DNA]</scope>
    <source>
        <strain evidence="1 3">MDT1-10-3</strain>
    </source>
</reference>
<evidence type="ECO:0000313" key="3">
    <source>
        <dbReference type="Proteomes" id="UP000323866"/>
    </source>
</evidence>
<reference evidence="2 4" key="3">
    <citation type="submission" date="2024-08" db="EMBL/GenBank/DDBJ databases">
        <authorList>
            <person name="Wei W."/>
        </authorList>
    </citation>
    <scope>NUCLEOTIDE SEQUENCE [LARGE SCALE GENOMIC DNA]</scope>
    <source>
        <strain evidence="2 4">XU2</strain>
    </source>
</reference>
<gene>
    <name evidence="2" type="ORF">ACD591_02900</name>
    <name evidence="1" type="ORF">FOE74_07805</name>
</gene>
<dbReference type="EMBL" id="VKKZ01000019">
    <property type="protein sequence ID" value="KAA6435827.1"/>
    <property type="molecule type" value="Genomic_DNA"/>
</dbReference>
<dbReference type="Proteomes" id="UP000323866">
    <property type="component" value="Unassembled WGS sequence"/>
</dbReference>
<organism evidence="1 3">
    <name type="scientific">Rufibacter glacialis</name>
    <dbReference type="NCBI Taxonomy" id="1259555"/>
    <lineage>
        <taxon>Bacteria</taxon>
        <taxon>Pseudomonadati</taxon>
        <taxon>Bacteroidota</taxon>
        <taxon>Cytophagia</taxon>
        <taxon>Cytophagales</taxon>
        <taxon>Hymenobacteraceae</taxon>
        <taxon>Rufibacter</taxon>
    </lineage>
</organism>
<evidence type="ECO:0000313" key="2">
    <source>
        <dbReference type="EMBL" id="MFA1770225.1"/>
    </source>
</evidence>
<sequence>MKHRHLLSTESLTLEYNAIDDILLSKWKGHLSNEQIKEGYESIGVHLKKNFCHKLLDNHLEVRGLWVDLAEWVAKDWHPRAEALGLEYHAFVFSTSTFSHLSTEKALSLITTSIVAGFEEEGSAEKWLKSF</sequence>
<dbReference type="AlphaFoldDB" id="A0A5M8QI88"/>
<evidence type="ECO:0000313" key="1">
    <source>
        <dbReference type="EMBL" id="KAA6435827.1"/>
    </source>
</evidence>
<protein>
    <recommendedName>
        <fullName evidence="5">STAS/SEC14 domain-containing protein</fullName>
    </recommendedName>
</protein>
<evidence type="ECO:0000313" key="4">
    <source>
        <dbReference type="Proteomes" id="UP001570846"/>
    </source>
</evidence>
<evidence type="ECO:0008006" key="5">
    <source>
        <dbReference type="Google" id="ProtNLM"/>
    </source>
</evidence>
<keyword evidence="4" id="KW-1185">Reference proteome</keyword>
<dbReference type="RefSeq" id="WP_149098018.1">
    <property type="nucleotide sequence ID" value="NZ_BMMG01000002.1"/>
</dbReference>
<proteinExistence type="predicted"/>
<dbReference type="OrthoDB" id="893408at2"/>
<accession>A0A5M8QI88</accession>
<comment type="caution">
    <text evidence="1">The sequence shown here is derived from an EMBL/GenBank/DDBJ whole genome shotgun (WGS) entry which is preliminary data.</text>
</comment>
<name>A0A5M8QI88_9BACT</name>